<keyword evidence="9" id="KW-1185">Reference proteome</keyword>
<dbReference type="PANTHER" id="PTHR35333">
    <property type="entry name" value="BETA-LACTAMASE"/>
    <property type="match status" value="1"/>
</dbReference>
<feature type="compositionally biased region" description="Low complexity" evidence="6">
    <location>
        <begin position="35"/>
        <end position="45"/>
    </location>
</feature>
<feature type="region of interest" description="Disordered" evidence="6">
    <location>
        <begin position="26"/>
        <end position="57"/>
    </location>
</feature>
<dbReference type="NCBIfam" id="NF033103">
    <property type="entry name" value="bla_class_A"/>
    <property type="match status" value="1"/>
</dbReference>
<organism evidence="8 9">
    <name type="scientific">Streptomyces indiaensis</name>
    <dbReference type="NCBI Taxonomy" id="284033"/>
    <lineage>
        <taxon>Bacteria</taxon>
        <taxon>Bacillati</taxon>
        <taxon>Actinomycetota</taxon>
        <taxon>Actinomycetes</taxon>
        <taxon>Kitasatosporales</taxon>
        <taxon>Streptomycetaceae</taxon>
        <taxon>Streptomyces</taxon>
    </lineage>
</organism>
<protein>
    <recommendedName>
        <fullName evidence="2 5">Beta-lactamase</fullName>
        <ecNumber evidence="2 5">3.5.2.6</ecNumber>
    </recommendedName>
</protein>
<dbReference type="InterPro" id="IPR012338">
    <property type="entry name" value="Beta-lactam/transpept-like"/>
</dbReference>
<dbReference type="PRINTS" id="PR00118">
    <property type="entry name" value="BLACTAMASEA"/>
</dbReference>
<evidence type="ECO:0000256" key="5">
    <source>
        <dbReference type="RuleBase" id="RU361140"/>
    </source>
</evidence>
<evidence type="ECO:0000313" key="9">
    <source>
        <dbReference type="Proteomes" id="UP001501474"/>
    </source>
</evidence>
<proteinExistence type="inferred from homology"/>
<dbReference type="Pfam" id="PF13354">
    <property type="entry name" value="Beta-lactamase2"/>
    <property type="match status" value="1"/>
</dbReference>
<feature type="domain" description="Beta-lactamase class A catalytic" evidence="7">
    <location>
        <begin position="75"/>
        <end position="291"/>
    </location>
</feature>
<comment type="caution">
    <text evidence="8">The sequence shown here is derived from an EMBL/GenBank/DDBJ whole genome shotgun (WGS) entry which is preliminary data.</text>
</comment>
<evidence type="ECO:0000313" key="8">
    <source>
        <dbReference type="EMBL" id="GAA2220195.1"/>
    </source>
</evidence>
<dbReference type="RefSeq" id="WP_234847615.1">
    <property type="nucleotide sequence ID" value="NZ_BAAART010000015.1"/>
</dbReference>
<dbReference type="EC" id="3.5.2.6" evidence="2 5"/>
<dbReference type="PROSITE" id="PS00146">
    <property type="entry name" value="BETA_LACTAMASE_A"/>
    <property type="match status" value="1"/>
</dbReference>
<name>A0ABN3D552_9ACTN</name>
<keyword evidence="3 5" id="KW-0378">Hydrolase</keyword>
<comment type="catalytic activity">
    <reaction evidence="5">
        <text>a beta-lactam + H2O = a substituted beta-amino acid</text>
        <dbReference type="Rhea" id="RHEA:20401"/>
        <dbReference type="ChEBI" id="CHEBI:15377"/>
        <dbReference type="ChEBI" id="CHEBI:35627"/>
        <dbReference type="ChEBI" id="CHEBI:140347"/>
        <dbReference type="EC" id="3.5.2.6"/>
    </reaction>
</comment>
<dbReference type="InterPro" id="IPR023650">
    <property type="entry name" value="Beta-lactam_class-A_AS"/>
</dbReference>
<evidence type="ECO:0000256" key="3">
    <source>
        <dbReference type="ARBA" id="ARBA00022801"/>
    </source>
</evidence>
<evidence type="ECO:0000256" key="4">
    <source>
        <dbReference type="ARBA" id="ARBA00023251"/>
    </source>
</evidence>
<dbReference type="InterPro" id="IPR045155">
    <property type="entry name" value="Beta-lactam_cat"/>
</dbReference>
<evidence type="ECO:0000259" key="7">
    <source>
        <dbReference type="Pfam" id="PF13354"/>
    </source>
</evidence>
<keyword evidence="4 5" id="KW-0046">Antibiotic resistance</keyword>
<dbReference type="Gene3D" id="3.40.710.10">
    <property type="entry name" value="DD-peptidase/beta-lactamase superfamily"/>
    <property type="match status" value="1"/>
</dbReference>
<comment type="similarity">
    <text evidence="1 5">Belongs to the class-A beta-lactamase family.</text>
</comment>
<gene>
    <name evidence="8" type="primary">blaC</name>
    <name evidence="8" type="ORF">GCM10010104_07280</name>
</gene>
<dbReference type="EMBL" id="BAAART010000015">
    <property type="protein sequence ID" value="GAA2220195.1"/>
    <property type="molecule type" value="Genomic_DNA"/>
</dbReference>
<reference evidence="8 9" key="1">
    <citation type="journal article" date="2019" name="Int. J. Syst. Evol. Microbiol.">
        <title>The Global Catalogue of Microorganisms (GCM) 10K type strain sequencing project: providing services to taxonomists for standard genome sequencing and annotation.</title>
        <authorList>
            <consortium name="The Broad Institute Genomics Platform"/>
            <consortium name="The Broad Institute Genome Sequencing Center for Infectious Disease"/>
            <person name="Wu L."/>
            <person name="Ma J."/>
        </authorList>
    </citation>
    <scope>NUCLEOTIDE SEQUENCE [LARGE SCALE GENOMIC DNA]</scope>
    <source>
        <strain evidence="8 9">JCM 3053</strain>
    </source>
</reference>
<dbReference type="Proteomes" id="UP001501474">
    <property type="component" value="Unassembled WGS sequence"/>
</dbReference>
<evidence type="ECO:0000256" key="1">
    <source>
        <dbReference type="ARBA" id="ARBA00009009"/>
    </source>
</evidence>
<evidence type="ECO:0000256" key="6">
    <source>
        <dbReference type="SAM" id="MobiDB-lite"/>
    </source>
</evidence>
<dbReference type="InterPro" id="IPR000871">
    <property type="entry name" value="Beta-lactam_class-A"/>
</dbReference>
<feature type="compositionally biased region" description="Basic residues" evidence="6">
    <location>
        <begin position="46"/>
        <end position="57"/>
    </location>
</feature>
<dbReference type="SUPFAM" id="SSF56601">
    <property type="entry name" value="beta-lactamase/transpeptidase-like"/>
    <property type="match status" value="1"/>
</dbReference>
<sequence>MTLDRTVPSRRVLLAAAAVLPLSACDTGDRSAGDPGRTPAPTGTRPGRHSHSSRPPVHRLRLADLERAYDARVGVHALATGTGATVVHRAGERFAFCSTFKALAAAAVLHHRTASGLDRRVTYTEADLRSTTPVTGRHVKTGMTLRELCDAAVRHSDGTAGNLLMRDIGGPPALTSYLRRLGDTVSRMDHYEPDLHDVPPGDPADTTTPQAIATDFRALLLGTALPARERRLLMDWLSRNATDVGARRIRAGLPGDWKVADKTGTGDYGRANDIAIVHPPRTAPLVLAVMTDRTGHGTEPSDALVAEATRRAVAALRLPGLPSASITGP</sequence>
<dbReference type="PANTHER" id="PTHR35333:SF3">
    <property type="entry name" value="BETA-LACTAMASE-TYPE TRANSPEPTIDASE FOLD CONTAINING PROTEIN"/>
    <property type="match status" value="1"/>
</dbReference>
<evidence type="ECO:0000256" key="2">
    <source>
        <dbReference type="ARBA" id="ARBA00012865"/>
    </source>
</evidence>
<accession>A0ABN3D552</accession>